<dbReference type="CTD" id="51167"/>
<feature type="binding site" evidence="5">
    <location>
        <position position="142"/>
    </location>
    <ligand>
        <name>FAD</name>
        <dbReference type="ChEBI" id="CHEBI:57692"/>
    </ligand>
</feature>
<dbReference type="GO" id="GO:0004128">
    <property type="term" value="F:cytochrome-b5 reductase activity, acting on NAD(P)H"/>
    <property type="evidence" value="ECO:0000318"/>
    <property type="project" value="GO_Central"/>
</dbReference>
<reference evidence="7" key="2">
    <citation type="submission" date="2021-01" db="UniProtKB">
        <authorList>
            <consortium name="EnsemblMetazoa"/>
        </authorList>
    </citation>
    <scope>IDENTIFICATION</scope>
</reference>
<dbReference type="PRINTS" id="PR00406">
    <property type="entry name" value="CYTB5RDTASE"/>
</dbReference>
<evidence type="ECO:0000256" key="1">
    <source>
        <dbReference type="ARBA" id="ARBA00001974"/>
    </source>
</evidence>
<dbReference type="CDD" id="cd06183">
    <property type="entry name" value="cyt_b5_reduct_like"/>
    <property type="match status" value="1"/>
</dbReference>
<proteinExistence type="predicted"/>
<dbReference type="PANTHER" id="PTHR19370:SF185">
    <property type="entry name" value="NADH-CYTOCHROME B5 REDUCTASE"/>
    <property type="match status" value="1"/>
</dbReference>
<dbReference type="Gene3D" id="2.40.30.10">
    <property type="entry name" value="Translation factors"/>
    <property type="match status" value="1"/>
</dbReference>
<sequence length="312" mass="34994">MPNLFIYGLTHSTVTQRKGNMPMRCDLWLKKKNPNIKWTTLGLPLDDHKKTAPATDYEPAFRSCTLSKRTAVTHDTYLMTFDLPEGTQFKVPVGNHVYLKANINGEEVSRPYTPVFPSLLKDDGDEETDGPNSRNSVHLMLKVYPQGQFTQHLATLKEGDNIEMSNHSGTFDHECTYKQLTVVYFIAAGTGFTPMVKLIQMGLAEDSKCKLKLLFFNKTQKDIVWREHLDECAEQSKGRFEVTHILSAEGAPSWTGLTGRISKDLLGKMIPKHGPKETPVFAICGPTPFMNTAYQLLLDAGNNEKCICMFAG</sequence>
<evidence type="ECO:0000256" key="4">
    <source>
        <dbReference type="ARBA" id="ARBA00023002"/>
    </source>
</evidence>
<dbReference type="InterPro" id="IPR008333">
    <property type="entry name" value="Cbr1-like_FAD-bd_dom"/>
</dbReference>
<dbReference type="InterPro" id="IPR017938">
    <property type="entry name" value="Riboflavin_synthase-like_b-brl"/>
</dbReference>
<dbReference type="FunCoup" id="A0A7M7MYK4">
    <property type="interactions" value="1187"/>
</dbReference>
<keyword evidence="2 5" id="KW-0285">Flavoprotein</keyword>
<organism evidence="7 8">
    <name type="scientific">Strongylocentrotus purpuratus</name>
    <name type="common">Purple sea urchin</name>
    <dbReference type="NCBI Taxonomy" id="7668"/>
    <lineage>
        <taxon>Eukaryota</taxon>
        <taxon>Metazoa</taxon>
        <taxon>Echinodermata</taxon>
        <taxon>Eleutherozoa</taxon>
        <taxon>Echinozoa</taxon>
        <taxon>Echinoidea</taxon>
        <taxon>Euechinoidea</taxon>
        <taxon>Echinacea</taxon>
        <taxon>Camarodonta</taxon>
        <taxon>Echinidea</taxon>
        <taxon>Strongylocentrotidae</taxon>
        <taxon>Strongylocentrotus</taxon>
    </lineage>
</organism>
<dbReference type="Gene3D" id="3.40.50.80">
    <property type="entry name" value="Nucleotide-binding domain of ferredoxin-NADP reductase (FNR) module"/>
    <property type="match status" value="1"/>
</dbReference>
<evidence type="ECO:0000256" key="5">
    <source>
        <dbReference type="PIRSR" id="PIRSR601834-1"/>
    </source>
</evidence>
<evidence type="ECO:0000256" key="3">
    <source>
        <dbReference type="ARBA" id="ARBA00022827"/>
    </source>
</evidence>
<dbReference type="OrthoDB" id="432299at2759"/>
<name>A0A7M7MYK4_STRPU</name>
<dbReference type="KEGG" id="spu:115918294"/>
<evidence type="ECO:0000313" key="8">
    <source>
        <dbReference type="Proteomes" id="UP000007110"/>
    </source>
</evidence>
<keyword evidence="3 5" id="KW-0274">FAD</keyword>
<accession>A0A7M7MYK4</accession>
<dbReference type="OMA" id="WVNGHGM"/>
<evidence type="ECO:0000259" key="6">
    <source>
        <dbReference type="PROSITE" id="PS51384"/>
    </source>
</evidence>
<dbReference type="Proteomes" id="UP000007110">
    <property type="component" value="Unassembled WGS sequence"/>
</dbReference>
<feature type="binding site" evidence="5">
    <location>
        <position position="112"/>
    </location>
    <ligand>
        <name>FAD</name>
        <dbReference type="ChEBI" id="CHEBI:57692"/>
    </ligand>
</feature>
<feature type="binding site" evidence="5">
    <location>
        <position position="110"/>
    </location>
    <ligand>
        <name>FAD</name>
        <dbReference type="ChEBI" id="CHEBI:57692"/>
    </ligand>
</feature>
<dbReference type="GeneID" id="115918294"/>
<feature type="binding site" evidence="5">
    <location>
        <position position="193"/>
    </location>
    <ligand>
        <name>FAD</name>
        <dbReference type="ChEBI" id="CHEBI:57692"/>
    </ligand>
</feature>
<dbReference type="InterPro" id="IPR001834">
    <property type="entry name" value="CBR-like"/>
</dbReference>
<dbReference type="FunFam" id="3.40.50.80:FF:000021">
    <property type="entry name" value="Cytochrome b5 reductase 4"/>
    <property type="match status" value="1"/>
</dbReference>
<dbReference type="PANTHER" id="PTHR19370">
    <property type="entry name" value="NADH-CYTOCHROME B5 REDUCTASE"/>
    <property type="match status" value="1"/>
</dbReference>
<protein>
    <recommendedName>
        <fullName evidence="6">FAD-binding FR-type domain-containing protein</fullName>
    </recommendedName>
</protein>
<dbReference type="RefSeq" id="XP_030828479.1">
    <property type="nucleotide sequence ID" value="XM_030972619.1"/>
</dbReference>
<reference evidence="8" key="1">
    <citation type="submission" date="2015-02" db="EMBL/GenBank/DDBJ databases">
        <title>Genome sequencing for Strongylocentrotus purpuratus.</title>
        <authorList>
            <person name="Murali S."/>
            <person name="Liu Y."/>
            <person name="Vee V."/>
            <person name="English A."/>
            <person name="Wang M."/>
            <person name="Skinner E."/>
            <person name="Han Y."/>
            <person name="Muzny D.M."/>
            <person name="Worley K.C."/>
            <person name="Gibbs R.A."/>
        </authorList>
    </citation>
    <scope>NUCLEOTIDE SEQUENCE</scope>
</reference>
<dbReference type="SUPFAM" id="SSF52343">
    <property type="entry name" value="Ferredoxin reductase-like, C-terminal NADP-linked domain"/>
    <property type="match status" value="1"/>
</dbReference>
<dbReference type="InterPro" id="IPR039261">
    <property type="entry name" value="FNR_nucleotide-bd"/>
</dbReference>
<dbReference type="Pfam" id="PF00970">
    <property type="entry name" value="FAD_binding_6"/>
    <property type="match status" value="1"/>
</dbReference>
<feature type="binding site" evidence="5">
    <location>
        <position position="111"/>
    </location>
    <ligand>
        <name>FAD</name>
        <dbReference type="ChEBI" id="CHEBI:57692"/>
    </ligand>
</feature>
<feature type="domain" description="FAD-binding FR-type" evidence="6">
    <location>
        <begin position="59"/>
        <end position="174"/>
    </location>
</feature>
<dbReference type="InterPro" id="IPR001433">
    <property type="entry name" value="OxRdtase_FAD/NAD-bd"/>
</dbReference>
<evidence type="ECO:0000313" key="7">
    <source>
        <dbReference type="EnsemblMetazoa" id="XP_030828479"/>
    </source>
</evidence>
<dbReference type="SUPFAM" id="SSF63380">
    <property type="entry name" value="Riboflavin synthase domain-like"/>
    <property type="match status" value="1"/>
</dbReference>
<keyword evidence="8" id="KW-1185">Reference proteome</keyword>
<dbReference type="Pfam" id="PF00175">
    <property type="entry name" value="NAD_binding_1"/>
    <property type="match status" value="1"/>
</dbReference>
<dbReference type="InParanoid" id="A0A7M7MYK4"/>
<keyword evidence="4" id="KW-0560">Oxidoreductase</keyword>
<evidence type="ECO:0000256" key="2">
    <source>
        <dbReference type="ARBA" id="ARBA00022630"/>
    </source>
</evidence>
<comment type="cofactor">
    <cofactor evidence="1 5">
        <name>FAD</name>
        <dbReference type="ChEBI" id="CHEBI:57692"/>
    </cofactor>
</comment>
<dbReference type="InterPro" id="IPR017927">
    <property type="entry name" value="FAD-bd_FR_type"/>
</dbReference>
<dbReference type="GO" id="GO:0071949">
    <property type="term" value="F:FAD binding"/>
    <property type="evidence" value="ECO:0000318"/>
    <property type="project" value="GO_Central"/>
</dbReference>
<dbReference type="GO" id="GO:0005739">
    <property type="term" value="C:mitochondrion"/>
    <property type="evidence" value="ECO:0000318"/>
    <property type="project" value="GO_Central"/>
</dbReference>
<dbReference type="EnsemblMetazoa" id="XM_030972619">
    <property type="protein sequence ID" value="XP_030828479"/>
    <property type="gene ID" value="LOC115918294"/>
</dbReference>
<dbReference type="AlphaFoldDB" id="A0A7M7MYK4"/>
<dbReference type="PROSITE" id="PS51384">
    <property type="entry name" value="FAD_FR"/>
    <property type="match status" value="1"/>
</dbReference>